<proteinExistence type="inferred from homology"/>
<dbReference type="AlphaFoldDB" id="A0A1I2SZL5"/>
<evidence type="ECO:0000256" key="10">
    <source>
        <dbReference type="ARBA" id="ARBA00049893"/>
    </source>
</evidence>
<dbReference type="GO" id="GO:0016787">
    <property type="term" value="F:hydrolase activity"/>
    <property type="evidence" value="ECO:0007669"/>
    <property type="project" value="UniProtKB-KW"/>
</dbReference>
<keyword evidence="6" id="KW-0378">Hydrolase</keyword>
<dbReference type="PANTHER" id="PTHR30616:SF2">
    <property type="entry name" value="PURINE NUCLEOSIDE PHOSPHORYLASE LACC1"/>
    <property type="match status" value="1"/>
</dbReference>
<evidence type="ECO:0000256" key="3">
    <source>
        <dbReference type="ARBA" id="ARBA00007353"/>
    </source>
</evidence>
<comment type="catalytic activity">
    <reaction evidence="10">
        <text>S-methyl-5'-thioadenosine + phosphate = 5-(methylsulfanyl)-alpha-D-ribose 1-phosphate + adenine</text>
        <dbReference type="Rhea" id="RHEA:11852"/>
        <dbReference type="ChEBI" id="CHEBI:16708"/>
        <dbReference type="ChEBI" id="CHEBI:17509"/>
        <dbReference type="ChEBI" id="CHEBI:43474"/>
        <dbReference type="ChEBI" id="CHEBI:58533"/>
        <dbReference type="EC" id="2.4.2.28"/>
    </reaction>
    <physiologicalReaction direction="left-to-right" evidence="10">
        <dbReference type="Rhea" id="RHEA:11853"/>
    </physiologicalReaction>
</comment>
<comment type="function">
    <text evidence="2">Purine nucleoside enzyme that catalyzes the phosphorolysis of adenosine and inosine nucleosides, yielding D-ribose 1-phosphate and the respective free bases, adenine and hypoxanthine. Also catalyzes the phosphorolysis of S-methyl-5'-thioadenosine into adenine and S-methyl-5-thio-alpha-D-ribose 1-phosphate. Also has adenosine deaminase activity.</text>
</comment>
<evidence type="ECO:0000256" key="11">
    <source>
        <dbReference type="RuleBase" id="RU361274"/>
    </source>
</evidence>
<evidence type="ECO:0000256" key="5">
    <source>
        <dbReference type="ARBA" id="ARBA00022723"/>
    </source>
</evidence>
<comment type="similarity">
    <text evidence="3 11">Belongs to the purine nucleoside phosphorylase YfiH/LACC1 family.</text>
</comment>
<evidence type="ECO:0000313" key="12">
    <source>
        <dbReference type="EMBL" id="SFG56417.1"/>
    </source>
</evidence>
<organism evidence="12 13">
    <name type="scientific">Desulfotruncus arcticus DSM 17038</name>
    <dbReference type="NCBI Taxonomy" id="1121424"/>
    <lineage>
        <taxon>Bacteria</taxon>
        <taxon>Bacillati</taxon>
        <taxon>Bacillota</taxon>
        <taxon>Clostridia</taxon>
        <taxon>Eubacteriales</taxon>
        <taxon>Desulfallaceae</taxon>
        <taxon>Desulfotruncus</taxon>
    </lineage>
</organism>
<gene>
    <name evidence="12" type="ORF">SAMN05660649_02011</name>
</gene>
<evidence type="ECO:0000256" key="6">
    <source>
        <dbReference type="ARBA" id="ARBA00022801"/>
    </source>
</evidence>
<dbReference type="EMBL" id="FOOX01000006">
    <property type="protein sequence ID" value="SFG56417.1"/>
    <property type="molecule type" value="Genomic_DNA"/>
</dbReference>
<dbReference type="GO" id="GO:0005507">
    <property type="term" value="F:copper ion binding"/>
    <property type="evidence" value="ECO:0007669"/>
    <property type="project" value="TreeGrafter"/>
</dbReference>
<dbReference type="InterPro" id="IPR038371">
    <property type="entry name" value="Cu_polyphenol_OxRdtase_sf"/>
</dbReference>
<sequence length="287" mass="30659">MQGMFSIEGDFILDQGFVINERENLVFLTVPALSACSGVTHAYTTRRGGTSLEPYASLNMGLHVGDDPERVIANRQRACRLLGADISQMVAGQQVHGAKVVTVGNSFCGRGSMSRDDAIPGVDALVTAEPGVLLSSYYADCVPLFFMDPVRKVVALAHAGWKGTVLRIGAATVNHMQQEHGCKAGDIIAGIGPSIGPCCYEVDAPVIKQVEGCLPGHAGLARPGKPGKWWLNLPEVNRRVLLEAGIRSENITMAGYCTSCRNDLFFSHRGENGWTGRMASLIMLTGG</sequence>
<keyword evidence="4" id="KW-0808">Transferase</keyword>
<dbReference type="SUPFAM" id="SSF64438">
    <property type="entry name" value="CNF1/YfiH-like putative cysteine hydrolases"/>
    <property type="match status" value="1"/>
</dbReference>
<dbReference type="Proteomes" id="UP000199337">
    <property type="component" value="Unassembled WGS sequence"/>
</dbReference>
<dbReference type="Pfam" id="PF02578">
    <property type="entry name" value="Cu-oxidase_4"/>
    <property type="match status" value="1"/>
</dbReference>
<evidence type="ECO:0000256" key="8">
    <source>
        <dbReference type="ARBA" id="ARBA00047989"/>
    </source>
</evidence>
<dbReference type="GO" id="GO:0017061">
    <property type="term" value="F:S-methyl-5-thioadenosine phosphorylase activity"/>
    <property type="evidence" value="ECO:0007669"/>
    <property type="project" value="UniProtKB-EC"/>
</dbReference>
<keyword evidence="13" id="KW-1185">Reference proteome</keyword>
<evidence type="ECO:0000256" key="7">
    <source>
        <dbReference type="ARBA" id="ARBA00022833"/>
    </source>
</evidence>
<evidence type="ECO:0000313" key="13">
    <source>
        <dbReference type="Proteomes" id="UP000199337"/>
    </source>
</evidence>
<comment type="catalytic activity">
    <reaction evidence="1">
        <text>inosine + phosphate = alpha-D-ribose 1-phosphate + hypoxanthine</text>
        <dbReference type="Rhea" id="RHEA:27646"/>
        <dbReference type="ChEBI" id="CHEBI:17368"/>
        <dbReference type="ChEBI" id="CHEBI:17596"/>
        <dbReference type="ChEBI" id="CHEBI:43474"/>
        <dbReference type="ChEBI" id="CHEBI:57720"/>
        <dbReference type="EC" id="2.4.2.1"/>
    </reaction>
    <physiologicalReaction direction="left-to-right" evidence="1">
        <dbReference type="Rhea" id="RHEA:27647"/>
    </physiologicalReaction>
</comment>
<dbReference type="Gene3D" id="3.60.140.10">
    <property type="entry name" value="CNF1/YfiH-like putative cysteine hydrolases"/>
    <property type="match status" value="1"/>
</dbReference>
<dbReference type="PANTHER" id="PTHR30616">
    <property type="entry name" value="UNCHARACTERIZED PROTEIN YFIH"/>
    <property type="match status" value="1"/>
</dbReference>
<dbReference type="NCBIfam" id="TIGR00726">
    <property type="entry name" value="peptidoglycan editing factor PgeF"/>
    <property type="match status" value="1"/>
</dbReference>
<keyword evidence="7" id="KW-0862">Zinc</keyword>
<keyword evidence="5" id="KW-0479">Metal-binding</keyword>
<evidence type="ECO:0000256" key="2">
    <source>
        <dbReference type="ARBA" id="ARBA00003215"/>
    </source>
</evidence>
<comment type="catalytic activity">
    <reaction evidence="8">
        <text>adenosine + H2O + H(+) = inosine + NH4(+)</text>
        <dbReference type="Rhea" id="RHEA:24408"/>
        <dbReference type="ChEBI" id="CHEBI:15377"/>
        <dbReference type="ChEBI" id="CHEBI:15378"/>
        <dbReference type="ChEBI" id="CHEBI:16335"/>
        <dbReference type="ChEBI" id="CHEBI:17596"/>
        <dbReference type="ChEBI" id="CHEBI:28938"/>
        <dbReference type="EC" id="3.5.4.4"/>
    </reaction>
    <physiologicalReaction direction="left-to-right" evidence="8">
        <dbReference type="Rhea" id="RHEA:24409"/>
    </physiologicalReaction>
</comment>
<dbReference type="InterPro" id="IPR003730">
    <property type="entry name" value="Cu_polyphenol_OxRdtase"/>
</dbReference>
<protein>
    <recommendedName>
        <fullName evidence="11">Purine nucleoside phosphorylase</fullName>
    </recommendedName>
</protein>
<accession>A0A1I2SZL5</accession>
<evidence type="ECO:0000256" key="1">
    <source>
        <dbReference type="ARBA" id="ARBA00000553"/>
    </source>
</evidence>
<evidence type="ECO:0000256" key="9">
    <source>
        <dbReference type="ARBA" id="ARBA00048968"/>
    </source>
</evidence>
<evidence type="ECO:0000256" key="4">
    <source>
        <dbReference type="ARBA" id="ARBA00022679"/>
    </source>
</evidence>
<comment type="catalytic activity">
    <reaction evidence="9">
        <text>adenosine + phosphate = alpha-D-ribose 1-phosphate + adenine</text>
        <dbReference type="Rhea" id="RHEA:27642"/>
        <dbReference type="ChEBI" id="CHEBI:16335"/>
        <dbReference type="ChEBI" id="CHEBI:16708"/>
        <dbReference type="ChEBI" id="CHEBI:43474"/>
        <dbReference type="ChEBI" id="CHEBI:57720"/>
        <dbReference type="EC" id="2.4.2.1"/>
    </reaction>
    <physiologicalReaction direction="left-to-right" evidence="9">
        <dbReference type="Rhea" id="RHEA:27643"/>
    </physiologicalReaction>
</comment>
<dbReference type="InterPro" id="IPR011324">
    <property type="entry name" value="Cytotoxic_necrot_fac-like_cat"/>
</dbReference>
<dbReference type="CDD" id="cd16833">
    <property type="entry name" value="YfiH"/>
    <property type="match status" value="1"/>
</dbReference>
<dbReference type="STRING" id="341036.SAMN05660649_02011"/>
<name>A0A1I2SZL5_9FIRM</name>
<reference evidence="13" key="1">
    <citation type="submission" date="2016-10" db="EMBL/GenBank/DDBJ databases">
        <authorList>
            <person name="Varghese N."/>
            <person name="Submissions S."/>
        </authorList>
    </citation>
    <scope>NUCLEOTIDE SEQUENCE [LARGE SCALE GENOMIC DNA]</scope>
    <source>
        <strain evidence="13">DSM 17038</strain>
    </source>
</reference>